<dbReference type="PANTHER" id="PTHR23277:SF108">
    <property type="entry name" value="FASCICLIN-3"/>
    <property type="match status" value="1"/>
</dbReference>
<dbReference type="InterPro" id="IPR051427">
    <property type="entry name" value="Nectin/Nectin-like"/>
</dbReference>
<dbReference type="HOGENOM" id="CLU_1084048_0_0_1"/>
<keyword evidence="9" id="KW-1185">Reference proteome</keyword>
<keyword evidence="4" id="KW-0472">Membrane</keyword>
<reference evidence="8" key="3">
    <citation type="submission" date="2015-06" db="UniProtKB">
        <authorList>
            <consortium name="EnsemblMetazoa"/>
        </authorList>
    </citation>
    <scope>IDENTIFICATION</scope>
</reference>
<dbReference type="PANTHER" id="PTHR23277">
    <property type="entry name" value="NECTIN-RELATED"/>
    <property type="match status" value="1"/>
</dbReference>
<evidence type="ECO:0000313" key="8">
    <source>
        <dbReference type="EnsemblMetazoa" id="HelroP195076"/>
    </source>
</evidence>
<dbReference type="Proteomes" id="UP000015101">
    <property type="component" value="Unassembled WGS sequence"/>
</dbReference>
<comment type="subcellular location">
    <subcellularLocation>
        <location evidence="1">Membrane</location>
    </subcellularLocation>
</comment>
<dbReference type="STRING" id="6412.T1FWQ5"/>
<dbReference type="AlphaFoldDB" id="T1FWQ5"/>
<evidence type="ECO:0000313" key="7">
    <source>
        <dbReference type="EMBL" id="ESO08265.1"/>
    </source>
</evidence>
<name>T1FWQ5_HELRO</name>
<sequence length="257" mass="28793">MFVQPALTQHRGMRLLHYTTQRLTSHYLPSPSDNGKFLKCEVSVPGFDTTRILAKMRVLYGAMISCDDVSAHVGERNVNIRCDVRCNPPYTLLYWVLNGNGSAVVEGQENEDYKSIVMTQSPDLVEAILVVNHVTPLTSSHYVIIVTNDVAVRARDVFLRIDATPNLSAGADSIVRKSPKTVPTTYRKPEHNSKRMSFYFVRNHGNSDVIVAGSTKNSKIISMVYIIVTLLVGSQYDVIVHLLVNQWGTFNSNNNYM</sequence>
<dbReference type="SUPFAM" id="SSF48726">
    <property type="entry name" value="Immunoglobulin"/>
    <property type="match status" value="1"/>
</dbReference>
<evidence type="ECO:0000313" key="9">
    <source>
        <dbReference type="Proteomes" id="UP000015101"/>
    </source>
</evidence>
<dbReference type="InParanoid" id="T1FWQ5"/>
<reference evidence="7 9" key="2">
    <citation type="journal article" date="2013" name="Nature">
        <title>Insights into bilaterian evolution from three spiralian genomes.</title>
        <authorList>
            <person name="Simakov O."/>
            <person name="Marletaz F."/>
            <person name="Cho S.J."/>
            <person name="Edsinger-Gonzales E."/>
            <person name="Havlak P."/>
            <person name="Hellsten U."/>
            <person name="Kuo D.H."/>
            <person name="Larsson T."/>
            <person name="Lv J."/>
            <person name="Arendt D."/>
            <person name="Savage R."/>
            <person name="Osoegawa K."/>
            <person name="de Jong P."/>
            <person name="Grimwood J."/>
            <person name="Chapman J.A."/>
            <person name="Shapiro H."/>
            <person name="Aerts A."/>
            <person name="Otillar R.P."/>
            <person name="Terry A.Y."/>
            <person name="Boore J.L."/>
            <person name="Grigoriev I.V."/>
            <person name="Lindberg D.R."/>
            <person name="Seaver E.C."/>
            <person name="Weisblat D.A."/>
            <person name="Putnam N.H."/>
            <person name="Rokhsar D.S."/>
        </authorList>
    </citation>
    <scope>NUCLEOTIDE SEQUENCE</scope>
</reference>
<keyword evidence="3" id="KW-0677">Repeat</keyword>
<dbReference type="RefSeq" id="XP_009013636.1">
    <property type="nucleotide sequence ID" value="XM_009015388.1"/>
</dbReference>
<evidence type="ECO:0000256" key="4">
    <source>
        <dbReference type="ARBA" id="ARBA00023136"/>
    </source>
</evidence>
<dbReference type="EnsemblMetazoa" id="HelroT195076">
    <property type="protein sequence ID" value="HelroP195076"/>
    <property type="gene ID" value="HelroG195076"/>
</dbReference>
<evidence type="ECO:0008006" key="10">
    <source>
        <dbReference type="Google" id="ProtNLM"/>
    </source>
</evidence>
<evidence type="ECO:0000256" key="3">
    <source>
        <dbReference type="ARBA" id="ARBA00022737"/>
    </source>
</evidence>
<protein>
    <recommendedName>
        <fullName evidence="10">Ig-like domain-containing protein</fullName>
    </recommendedName>
</protein>
<dbReference type="Gene3D" id="2.60.40.10">
    <property type="entry name" value="Immunoglobulins"/>
    <property type="match status" value="1"/>
</dbReference>
<dbReference type="CTD" id="20213250"/>
<dbReference type="InterPro" id="IPR036179">
    <property type="entry name" value="Ig-like_dom_sf"/>
</dbReference>
<proteinExistence type="predicted"/>
<evidence type="ECO:0000256" key="6">
    <source>
        <dbReference type="ARBA" id="ARBA00023180"/>
    </source>
</evidence>
<dbReference type="InterPro" id="IPR013783">
    <property type="entry name" value="Ig-like_fold"/>
</dbReference>
<keyword evidence="2" id="KW-0732">Signal</keyword>
<dbReference type="EMBL" id="AMQM01009196">
    <property type="status" value="NOT_ANNOTATED_CDS"/>
    <property type="molecule type" value="Genomic_DNA"/>
</dbReference>
<evidence type="ECO:0000256" key="1">
    <source>
        <dbReference type="ARBA" id="ARBA00004370"/>
    </source>
</evidence>
<dbReference type="EMBL" id="KB096111">
    <property type="protein sequence ID" value="ESO08265.1"/>
    <property type="molecule type" value="Genomic_DNA"/>
</dbReference>
<evidence type="ECO:0000256" key="2">
    <source>
        <dbReference type="ARBA" id="ARBA00022729"/>
    </source>
</evidence>
<dbReference type="GO" id="GO:0016020">
    <property type="term" value="C:membrane"/>
    <property type="evidence" value="ECO:0007669"/>
    <property type="project" value="UniProtKB-SubCell"/>
</dbReference>
<accession>T1FWQ5</accession>
<dbReference type="GeneID" id="20213250"/>
<organism evidence="8 9">
    <name type="scientific">Helobdella robusta</name>
    <name type="common">Californian leech</name>
    <dbReference type="NCBI Taxonomy" id="6412"/>
    <lineage>
        <taxon>Eukaryota</taxon>
        <taxon>Metazoa</taxon>
        <taxon>Spiralia</taxon>
        <taxon>Lophotrochozoa</taxon>
        <taxon>Annelida</taxon>
        <taxon>Clitellata</taxon>
        <taxon>Hirudinea</taxon>
        <taxon>Rhynchobdellida</taxon>
        <taxon>Glossiphoniidae</taxon>
        <taxon>Helobdella</taxon>
    </lineage>
</organism>
<dbReference type="KEGG" id="hro:HELRODRAFT_195076"/>
<keyword evidence="5" id="KW-1015">Disulfide bond</keyword>
<gene>
    <name evidence="8" type="primary">20213250</name>
    <name evidence="7" type="ORF">HELRODRAFT_195076</name>
</gene>
<keyword evidence="6" id="KW-0325">Glycoprotein</keyword>
<evidence type="ECO:0000256" key="5">
    <source>
        <dbReference type="ARBA" id="ARBA00023157"/>
    </source>
</evidence>
<reference evidence="9" key="1">
    <citation type="submission" date="2012-12" db="EMBL/GenBank/DDBJ databases">
        <authorList>
            <person name="Hellsten U."/>
            <person name="Grimwood J."/>
            <person name="Chapman J.A."/>
            <person name="Shapiro H."/>
            <person name="Aerts A."/>
            <person name="Otillar R.P."/>
            <person name="Terry A.Y."/>
            <person name="Boore J.L."/>
            <person name="Simakov O."/>
            <person name="Marletaz F."/>
            <person name="Cho S.-J."/>
            <person name="Edsinger-Gonzales E."/>
            <person name="Havlak P."/>
            <person name="Kuo D.-H."/>
            <person name="Larsson T."/>
            <person name="Lv J."/>
            <person name="Arendt D."/>
            <person name="Savage R."/>
            <person name="Osoegawa K."/>
            <person name="de Jong P."/>
            <person name="Lindberg D.R."/>
            <person name="Seaver E.C."/>
            <person name="Weisblat D.A."/>
            <person name="Putnam N.H."/>
            <person name="Grigoriev I.V."/>
            <person name="Rokhsar D.S."/>
        </authorList>
    </citation>
    <scope>NUCLEOTIDE SEQUENCE</scope>
</reference>